<dbReference type="AlphaFoldDB" id="A0AAW2I8G0"/>
<dbReference type="PANTHER" id="PTHR42735:SF1">
    <property type="entry name" value="PYRIDOXAL-DEPENDENT DECARBOXYLASE DOMAIN-CONTAINING PROTEIN 1-RELATED"/>
    <property type="match status" value="1"/>
</dbReference>
<dbReference type="Pfam" id="PF00282">
    <property type="entry name" value="Pyridoxal_deC"/>
    <property type="match status" value="1"/>
</dbReference>
<evidence type="ECO:0000259" key="9">
    <source>
        <dbReference type="Pfam" id="PF22930"/>
    </source>
</evidence>
<feature type="domain" description="PDXDC1/PDXD2 second" evidence="9">
    <location>
        <begin position="480"/>
        <end position="557"/>
    </location>
</feature>
<dbReference type="InterPro" id="IPR002129">
    <property type="entry name" value="PyrdxlP-dep_de-COase"/>
</dbReference>
<evidence type="ECO:0000256" key="8">
    <source>
        <dbReference type="SAM" id="MobiDB-lite"/>
    </source>
</evidence>
<feature type="domain" description="PDXDC1-like third" evidence="10">
    <location>
        <begin position="563"/>
        <end position="666"/>
    </location>
</feature>
<evidence type="ECO:0000256" key="4">
    <source>
        <dbReference type="ARBA" id="ARBA00023239"/>
    </source>
</evidence>
<feature type="compositionally biased region" description="Polar residues" evidence="8">
    <location>
        <begin position="792"/>
        <end position="808"/>
    </location>
</feature>
<dbReference type="Gene3D" id="3.90.1150.10">
    <property type="entry name" value="Aspartate Aminotransferase, domain 1"/>
    <property type="match status" value="1"/>
</dbReference>
<comment type="similarity">
    <text evidence="5">Belongs to the group II decarboxylase family. Sphingosine-1-phosphate lyase subfamily.</text>
</comment>
<comment type="cofactor">
    <cofactor evidence="1">
        <name>pyridoxal 5'-phosphate</name>
        <dbReference type="ChEBI" id="CHEBI:597326"/>
    </cofactor>
</comment>
<evidence type="ECO:0000256" key="6">
    <source>
        <dbReference type="ARBA" id="ARBA00047190"/>
    </source>
</evidence>
<gene>
    <name evidence="11" type="ORF">PYX00_000223</name>
</gene>
<dbReference type="InterPro" id="IPR015424">
    <property type="entry name" value="PyrdxlP-dep_Trfase"/>
</dbReference>
<dbReference type="GO" id="GO:0019752">
    <property type="term" value="P:carboxylic acid metabolic process"/>
    <property type="evidence" value="ECO:0007669"/>
    <property type="project" value="InterPro"/>
</dbReference>
<feature type="compositionally biased region" description="Polar residues" evidence="8">
    <location>
        <begin position="764"/>
        <end position="773"/>
    </location>
</feature>
<accession>A0AAW2I8G0</accession>
<sequence length="808" mass="90169">MTSFSLELIITDTPKLIIILHKFQASSLNQISPVSEIEIQASQIIERLEEAVETNSALMEEVDKADGKSKDLGTSQRGQSWKISQGFLQAKSKSIPQILNTLEDLIVYEDCNDSEDYDYPTTTSLAPLTDIAKLSLVIQSVASFGNTLDRSHLHNLNNRIHNDTTRWITHLFRCNDYNAFYHDEPLEGLIRLTRMLLHYKYPKYLEDGFESLVSSPPVIYCTMFSSLGIVQHLCRQIGLSLGCVRAVPCCSSFGQQQKMDIPALEKMIEEDKASNKIPLLLLADAGTPVTGHVDNLMKLQDICNTHELWMHLRGHSLATLAMTNSGSLPSKLADSLSLPLGTWLGVPVLPTVTLYRQLEANPGRTVGTARESTLPLIAGLITDHFQKRLVALPIWFTLQAFGKDEIQQRIRNAFETSEIIWSKLEKYGSLRLIGQKPGGDTGSLCVKQLVNKPVTTPTLMFEVTASTIAFQFVPEDSTTEGEYTAKVPPYYDKLNSWLGQILQRDTPQLNVEMCELDYAGLVLRICPLEAIIPINSENLEVFFNCLEQQLDILSATVRLKSTFQELVRSNPRLELVEMEGWAGLGGVRYIPELTDVPESEKGKEDLNKLNIELVNKLRSTDAAFSLGEGPDDLVCVRFGMVTGDTDMQELLSLVTAMGKEVEESSKYLDIMVEIVKKGIETATMDLQKENEERLWQEGILRHVPVFGSIVNWWSPKTKETGVKGRSLNLQAGVVESTENIYRYHMQLQQGVASPPGTKPPPQPLVQTTIVTDPSSRHSRSSSHSSQLSQKSTEFNKNVVTPENVVSET</sequence>
<keyword evidence="3" id="KW-0663">Pyridoxal phosphate</keyword>
<name>A0AAW2I8G0_9NEOP</name>
<dbReference type="InterPro" id="IPR050477">
    <property type="entry name" value="GrpII_AminoAcid_Decarb"/>
</dbReference>
<dbReference type="InterPro" id="IPR055103">
    <property type="entry name" value="PDXDC1-like_2nd"/>
</dbReference>
<keyword evidence="2" id="KW-0210">Decarboxylase</keyword>
<reference evidence="11" key="1">
    <citation type="journal article" date="2024" name="Gigascience">
        <title>Chromosome-level genome of the poultry shaft louse Menopon gallinae provides insight into the host-switching and adaptive evolution of parasitic lice.</title>
        <authorList>
            <person name="Xu Y."/>
            <person name="Ma L."/>
            <person name="Liu S."/>
            <person name="Liang Y."/>
            <person name="Liu Q."/>
            <person name="He Z."/>
            <person name="Tian L."/>
            <person name="Duan Y."/>
            <person name="Cai W."/>
            <person name="Li H."/>
            <person name="Song F."/>
        </authorList>
    </citation>
    <scope>NUCLEOTIDE SEQUENCE</scope>
    <source>
        <strain evidence="11">Cailab_2023a</strain>
    </source>
</reference>
<dbReference type="InterPro" id="IPR015422">
    <property type="entry name" value="PyrdxlP-dep_Trfase_small"/>
</dbReference>
<dbReference type="InterPro" id="IPR055102">
    <property type="entry name" value="PDXDC1-like_3rd"/>
</dbReference>
<evidence type="ECO:0000259" key="10">
    <source>
        <dbReference type="Pfam" id="PF22937"/>
    </source>
</evidence>
<organism evidence="11">
    <name type="scientific">Menopon gallinae</name>
    <name type="common">poultry shaft louse</name>
    <dbReference type="NCBI Taxonomy" id="328185"/>
    <lineage>
        <taxon>Eukaryota</taxon>
        <taxon>Metazoa</taxon>
        <taxon>Ecdysozoa</taxon>
        <taxon>Arthropoda</taxon>
        <taxon>Hexapoda</taxon>
        <taxon>Insecta</taxon>
        <taxon>Pterygota</taxon>
        <taxon>Neoptera</taxon>
        <taxon>Paraneoptera</taxon>
        <taxon>Psocodea</taxon>
        <taxon>Troctomorpha</taxon>
        <taxon>Phthiraptera</taxon>
        <taxon>Amblycera</taxon>
        <taxon>Menoponidae</taxon>
        <taxon>Menopon</taxon>
    </lineage>
</organism>
<evidence type="ECO:0000256" key="7">
    <source>
        <dbReference type="SAM" id="Coils"/>
    </source>
</evidence>
<dbReference type="InterPro" id="IPR015421">
    <property type="entry name" value="PyrdxlP-dep_Trfase_major"/>
</dbReference>
<dbReference type="GO" id="GO:0016831">
    <property type="term" value="F:carboxy-lyase activity"/>
    <property type="evidence" value="ECO:0007669"/>
    <property type="project" value="UniProtKB-KW"/>
</dbReference>
<evidence type="ECO:0000256" key="5">
    <source>
        <dbReference type="ARBA" id="ARBA00038302"/>
    </source>
</evidence>
<feature type="coiled-coil region" evidence="7">
    <location>
        <begin position="34"/>
        <end position="68"/>
    </location>
</feature>
<feature type="compositionally biased region" description="Low complexity" evidence="8">
    <location>
        <begin position="781"/>
        <end position="791"/>
    </location>
</feature>
<feature type="region of interest" description="Disordered" evidence="8">
    <location>
        <begin position="750"/>
        <end position="808"/>
    </location>
</feature>
<dbReference type="Pfam" id="PF22930">
    <property type="entry name" value="PDXDC1-like_cen"/>
    <property type="match status" value="1"/>
</dbReference>
<evidence type="ECO:0000313" key="11">
    <source>
        <dbReference type="EMBL" id="KAL0278387.1"/>
    </source>
</evidence>
<proteinExistence type="inferred from homology"/>
<dbReference type="Pfam" id="PF22937">
    <property type="entry name" value="PDXDC1-like_cen2"/>
    <property type="match status" value="1"/>
</dbReference>
<keyword evidence="7" id="KW-0175">Coiled coil</keyword>
<protein>
    <recommendedName>
        <fullName evidence="6">Pyridoxal-dependent decarboxylase domain-containing protein 1</fullName>
    </recommendedName>
</protein>
<keyword evidence="4" id="KW-0456">Lyase</keyword>
<dbReference type="SUPFAM" id="SSF53383">
    <property type="entry name" value="PLP-dependent transferases"/>
    <property type="match status" value="1"/>
</dbReference>
<evidence type="ECO:0000256" key="1">
    <source>
        <dbReference type="ARBA" id="ARBA00001933"/>
    </source>
</evidence>
<dbReference type="EMBL" id="JARGDH010000001">
    <property type="protein sequence ID" value="KAL0278387.1"/>
    <property type="molecule type" value="Genomic_DNA"/>
</dbReference>
<dbReference type="Gene3D" id="3.40.640.10">
    <property type="entry name" value="Type I PLP-dependent aspartate aminotransferase-like (Major domain)"/>
    <property type="match status" value="1"/>
</dbReference>
<evidence type="ECO:0000256" key="2">
    <source>
        <dbReference type="ARBA" id="ARBA00022793"/>
    </source>
</evidence>
<dbReference type="GO" id="GO:0030170">
    <property type="term" value="F:pyridoxal phosphate binding"/>
    <property type="evidence" value="ECO:0007669"/>
    <property type="project" value="InterPro"/>
</dbReference>
<evidence type="ECO:0000256" key="3">
    <source>
        <dbReference type="ARBA" id="ARBA00022898"/>
    </source>
</evidence>
<dbReference type="PANTHER" id="PTHR42735">
    <property type="match status" value="1"/>
</dbReference>
<comment type="caution">
    <text evidence="11">The sequence shown here is derived from an EMBL/GenBank/DDBJ whole genome shotgun (WGS) entry which is preliminary data.</text>
</comment>